<gene>
    <name evidence="1" type="ORF">H5J25_04185</name>
</gene>
<dbReference type="KEGG" id="sari:H5J25_04185"/>
<dbReference type="EMBL" id="CP061035">
    <property type="protein sequence ID" value="QQV77954.1"/>
    <property type="molecule type" value="Genomic_DNA"/>
</dbReference>
<proteinExistence type="predicted"/>
<sequence>MARRSAPVTKENMTNYTITIVNEHFSSTAEQEASDNIQAWSQAISSAITIAAEQVSHGNPFFGAEVKVTQGKEEIGRYVVSVGATPLKD</sequence>
<dbReference type="AlphaFoldDB" id="A0A974NVU1"/>
<protein>
    <submittedName>
        <fullName evidence="1">Uncharacterized protein</fullName>
    </submittedName>
</protein>
<name>A0A974NVU1_9SPHN</name>
<evidence type="ECO:0000313" key="1">
    <source>
        <dbReference type="EMBL" id="QQV77954.1"/>
    </source>
</evidence>
<dbReference type="RefSeq" id="WP_202094880.1">
    <property type="nucleotide sequence ID" value="NZ_CP061035.1"/>
</dbReference>
<accession>A0A974NVU1</accession>
<evidence type="ECO:0000313" key="2">
    <source>
        <dbReference type="Proteomes" id="UP000595894"/>
    </source>
</evidence>
<reference evidence="2" key="1">
    <citation type="submission" date="2020-09" db="EMBL/GenBank/DDBJ databases">
        <title>Sphingomonas sp., a new species isolated from pork steak.</title>
        <authorList>
            <person name="Heidler von Heilborn D."/>
        </authorList>
    </citation>
    <scope>NUCLEOTIDE SEQUENCE [LARGE SCALE GENOMIC DNA]</scope>
</reference>
<organism evidence="1 2">
    <name type="scientific">Sphingomonas aliaeris</name>
    <dbReference type="NCBI Taxonomy" id="2759526"/>
    <lineage>
        <taxon>Bacteria</taxon>
        <taxon>Pseudomonadati</taxon>
        <taxon>Pseudomonadota</taxon>
        <taxon>Alphaproteobacteria</taxon>
        <taxon>Sphingomonadales</taxon>
        <taxon>Sphingomonadaceae</taxon>
        <taxon>Sphingomonas</taxon>
    </lineage>
</organism>
<dbReference type="Proteomes" id="UP000595894">
    <property type="component" value="Chromosome"/>
</dbReference>
<keyword evidence="2" id="KW-1185">Reference proteome</keyword>